<dbReference type="PROSITE" id="PS50930">
    <property type="entry name" value="HTH_LYTTR"/>
    <property type="match status" value="1"/>
</dbReference>
<dbReference type="PROSITE" id="PS50110">
    <property type="entry name" value="RESPONSE_REGULATORY"/>
    <property type="match status" value="1"/>
</dbReference>
<dbReference type="SMART" id="SM00850">
    <property type="entry name" value="LytTR"/>
    <property type="match status" value="1"/>
</dbReference>
<dbReference type="GO" id="GO:0000156">
    <property type="term" value="F:phosphorelay response regulator activity"/>
    <property type="evidence" value="ECO:0007669"/>
    <property type="project" value="InterPro"/>
</dbReference>
<feature type="domain" description="Response regulatory" evidence="4">
    <location>
        <begin position="33"/>
        <end position="150"/>
    </location>
</feature>
<dbReference type="PANTHER" id="PTHR37299:SF1">
    <property type="entry name" value="STAGE 0 SPORULATION PROTEIN A HOMOLOG"/>
    <property type="match status" value="1"/>
</dbReference>
<dbReference type="SUPFAM" id="SSF52172">
    <property type="entry name" value="CheY-like"/>
    <property type="match status" value="1"/>
</dbReference>
<dbReference type="SMART" id="SM00448">
    <property type="entry name" value="REC"/>
    <property type="match status" value="1"/>
</dbReference>
<organism evidence="6 7">
    <name type="scientific">[Ruminococcus] lactaris</name>
    <dbReference type="NCBI Taxonomy" id="46228"/>
    <lineage>
        <taxon>Bacteria</taxon>
        <taxon>Bacillati</taxon>
        <taxon>Bacillota</taxon>
        <taxon>Clostridia</taxon>
        <taxon>Lachnospirales</taxon>
        <taxon>Lachnospiraceae</taxon>
        <taxon>Mediterraneibacter</taxon>
    </lineage>
</organism>
<keyword evidence="3" id="KW-0597">Phosphoprotein</keyword>
<reference evidence="6 7" key="1">
    <citation type="submission" date="2018-08" db="EMBL/GenBank/DDBJ databases">
        <title>A genome reference for cultivated species of the human gut microbiota.</title>
        <authorList>
            <person name="Zou Y."/>
            <person name="Xue W."/>
            <person name="Luo G."/>
        </authorList>
    </citation>
    <scope>NUCLEOTIDE SEQUENCE [LARGE SCALE GENOMIC DNA]</scope>
    <source>
        <strain evidence="6 7">AM09-9</strain>
    </source>
</reference>
<sequence length="266" mass="31129">MQPGGNVRRLKAEIGENQLFRTRYKRWGNGKLKAAVCEDEEALQLFLEKQVCECMEEAGINGSCEVFSSAEELLEKGNPFYDLYLLDIQLGQMTGMELAEKIREKDDHAVILFATNYKEMIRKAFQVSALDYLVKPLDEVEVRQALLRSFRYLSKKRNRIALKNQSGVEIFYHEEIEYIESEKRKVRICSRRGSGEFYVRLNALEQELKGSLLVRVHASFIINLEKIRSVRKDTITMESGKEIPVTRKYKDQFNRAFQNYCLEMRR</sequence>
<dbReference type="AlphaFoldDB" id="A0A415D5U3"/>
<dbReference type="Proteomes" id="UP000285832">
    <property type="component" value="Unassembled WGS sequence"/>
</dbReference>
<feature type="modified residue" description="4-aspartylphosphate" evidence="3">
    <location>
        <position position="87"/>
    </location>
</feature>
<dbReference type="EMBL" id="QRMI01000015">
    <property type="protein sequence ID" value="RHJ61565.1"/>
    <property type="molecule type" value="Genomic_DNA"/>
</dbReference>
<dbReference type="PANTHER" id="PTHR37299">
    <property type="entry name" value="TRANSCRIPTIONAL REGULATOR-RELATED"/>
    <property type="match status" value="1"/>
</dbReference>
<dbReference type="RefSeq" id="WP_118279035.1">
    <property type="nucleotide sequence ID" value="NZ_JAQDJO010000002.1"/>
</dbReference>
<evidence type="ECO:0000259" key="4">
    <source>
        <dbReference type="PROSITE" id="PS50110"/>
    </source>
</evidence>
<evidence type="ECO:0000313" key="6">
    <source>
        <dbReference type="EMBL" id="RHJ61565.1"/>
    </source>
</evidence>
<dbReference type="Gene3D" id="3.40.50.2300">
    <property type="match status" value="1"/>
</dbReference>
<evidence type="ECO:0000256" key="3">
    <source>
        <dbReference type="PROSITE-ProRule" id="PRU00169"/>
    </source>
</evidence>
<feature type="domain" description="HTH LytTR-type" evidence="5">
    <location>
        <begin position="160"/>
        <end position="259"/>
    </location>
</feature>
<protein>
    <recommendedName>
        <fullName evidence="1">Stage 0 sporulation protein A homolog</fullName>
    </recommendedName>
</protein>
<accession>A0A415D5U3</accession>
<dbReference type="GO" id="GO:0003677">
    <property type="term" value="F:DNA binding"/>
    <property type="evidence" value="ECO:0007669"/>
    <property type="project" value="UniProtKB-KW"/>
</dbReference>
<dbReference type="InterPro" id="IPR001789">
    <property type="entry name" value="Sig_transdc_resp-reg_receiver"/>
</dbReference>
<evidence type="ECO:0000259" key="5">
    <source>
        <dbReference type="PROSITE" id="PS50930"/>
    </source>
</evidence>
<keyword evidence="6" id="KW-0238">DNA-binding</keyword>
<dbReference type="Gene3D" id="2.40.50.1020">
    <property type="entry name" value="LytTr DNA-binding domain"/>
    <property type="match status" value="1"/>
</dbReference>
<evidence type="ECO:0000313" key="7">
    <source>
        <dbReference type="Proteomes" id="UP000285832"/>
    </source>
</evidence>
<gene>
    <name evidence="6" type="ORF">DW116_07225</name>
</gene>
<evidence type="ECO:0000256" key="1">
    <source>
        <dbReference type="ARBA" id="ARBA00018672"/>
    </source>
</evidence>
<dbReference type="Pfam" id="PF04397">
    <property type="entry name" value="LytTR"/>
    <property type="match status" value="1"/>
</dbReference>
<evidence type="ECO:0000256" key="2">
    <source>
        <dbReference type="ARBA" id="ARBA00024867"/>
    </source>
</evidence>
<name>A0A415D5U3_9FIRM</name>
<dbReference type="Pfam" id="PF00072">
    <property type="entry name" value="Response_reg"/>
    <property type="match status" value="1"/>
</dbReference>
<dbReference type="InterPro" id="IPR011006">
    <property type="entry name" value="CheY-like_superfamily"/>
</dbReference>
<comment type="function">
    <text evidence="2">May play the central regulatory role in sporulation. It may be an element of the effector pathway responsible for the activation of sporulation genes in response to nutritional stress. Spo0A may act in concert with spo0H (a sigma factor) to control the expression of some genes that are critical to the sporulation process.</text>
</comment>
<proteinExistence type="predicted"/>
<dbReference type="InterPro" id="IPR046947">
    <property type="entry name" value="LytR-like"/>
</dbReference>
<dbReference type="InterPro" id="IPR007492">
    <property type="entry name" value="LytTR_DNA-bd_dom"/>
</dbReference>
<comment type="caution">
    <text evidence="6">The sequence shown here is derived from an EMBL/GenBank/DDBJ whole genome shotgun (WGS) entry which is preliminary data.</text>
</comment>